<dbReference type="AlphaFoldDB" id="A0A512C567"/>
<gene>
    <name evidence="1" type="ORF">MAE02_70720</name>
</gene>
<organism evidence="1 2">
    <name type="scientific">Microvirga aerophila</name>
    <dbReference type="NCBI Taxonomy" id="670291"/>
    <lineage>
        <taxon>Bacteria</taxon>
        <taxon>Pseudomonadati</taxon>
        <taxon>Pseudomonadota</taxon>
        <taxon>Alphaproteobacteria</taxon>
        <taxon>Hyphomicrobiales</taxon>
        <taxon>Methylobacteriaceae</taxon>
        <taxon>Microvirga</taxon>
    </lineage>
</organism>
<accession>A0A512C567</accession>
<keyword evidence="2" id="KW-1185">Reference proteome</keyword>
<dbReference type="EMBL" id="BJYU01000472">
    <property type="protein sequence ID" value="GEO19376.1"/>
    <property type="molecule type" value="Genomic_DNA"/>
</dbReference>
<evidence type="ECO:0000313" key="2">
    <source>
        <dbReference type="Proteomes" id="UP000321085"/>
    </source>
</evidence>
<reference evidence="1 2" key="1">
    <citation type="submission" date="2019-07" db="EMBL/GenBank/DDBJ databases">
        <title>Whole genome shotgun sequence of Microvirga aerophila NBRC 106136.</title>
        <authorList>
            <person name="Hosoyama A."/>
            <person name="Uohara A."/>
            <person name="Ohji S."/>
            <person name="Ichikawa N."/>
        </authorList>
    </citation>
    <scope>NUCLEOTIDE SEQUENCE [LARGE SCALE GENOMIC DNA]</scope>
    <source>
        <strain evidence="1 2">NBRC 106136</strain>
    </source>
</reference>
<protein>
    <submittedName>
        <fullName evidence="1">Uncharacterized protein</fullName>
    </submittedName>
</protein>
<name>A0A512C567_9HYPH</name>
<comment type="caution">
    <text evidence="1">The sequence shown here is derived from an EMBL/GenBank/DDBJ whole genome shotgun (WGS) entry which is preliminary data.</text>
</comment>
<evidence type="ECO:0000313" key="1">
    <source>
        <dbReference type="EMBL" id="GEO19376.1"/>
    </source>
</evidence>
<sequence>MRTFQKRRSSMSRSFVTHRPSTPVMHDACYPDDLLPQLQATLAALADAEVRYESAREHLEAWAGPEVIRPHLLAQLEGHYQHECEWYAHRLADLHRQVRATMGL</sequence>
<proteinExistence type="predicted"/>
<dbReference type="Proteomes" id="UP000321085">
    <property type="component" value="Unassembled WGS sequence"/>
</dbReference>